<proteinExistence type="predicted"/>
<protein>
    <submittedName>
        <fullName evidence="1">Uncharacterized protein</fullName>
    </submittedName>
</protein>
<evidence type="ECO:0000313" key="1">
    <source>
        <dbReference type="EMBL" id="KKL79833.1"/>
    </source>
</evidence>
<reference evidence="1" key="1">
    <citation type="journal article" date="2015" name="Nature">
        <title>Complex archaea that bridge the gap between prokaryotes and eukaryotes.</title>
        <authorList>
            <person name="Spang A."/>
            <person name="Saw J.H."/>
            <person name="Jorgensen S.L."/>
            <person name="Zaremba-Niedzwiedzka K."/>
            <person name="Martijn J."/>
            <person name="Lind A.E."/>
            <person name="van Eijk R."/>
            <person name="Schleper C."/>
            <person name="Guy L."/>
            <person name="Ettema T.J."/>
        </authorList>
    </citation>
    <scope>NUCLEOTIDE SEQUENCE</scope>
</reference>
<organism evidence="1">
    <name type="scientific">marine sediment metagenome</name>
    <dbReference type="NCBI Taxonomy" id="412755"/>
    <lineage>
        <taxon>unclassified sequences</taxon>
        <taxon>metagenomes</taxon>
        <taxon>ecological metagenomes</taxon>
    </lineage>
</organism>
<name>A0A0F9F0D3_9ZZZZ</name>
<accession>A0A0F9F0D3</accession>
<gene>
    <name evidence="1" type="ORF">LCGC14_2010880</name>
</gene>
<dbReference type="EMBL" id="LAZR01023051">
    <property type="protein sequence ID" value="KKL79833.1"/>
    <property type="molecule type" value="Genomic_DNA"/>
</dbReference>
<sequence>MGKPRQTGNDLFDIFWKEYPPRVNSLGVMEKKRKADALKWFKKHNPSEETVYDMLAWIEKDKDNRGRSELGGAFYSAPPDAIVFLNQEKWLNDEIGVEAAKTQRYEAHRGRSVYANNIKALIGQYESIVKEWSRDRLRKHPGFIHAYNAYPEFRSWVKEQMAGRKADNPPLSEPANAVATPNVALLQPDTTQDLPPPDKFIARYRAVVAFRDKNKESFLTYEK</sequence>
<comment type="caution">
    <text evidence="1">The sequence shown here is derived from an EMBL/GenBank/DDBJ whole genome shotgun (WGS) entry which is preliminary data.</text>
</comment>
<dbReference type="AlphaFoldDB" id="A0A0F9F0D3"/>